<dbReference type="PANTHER" id="PTHR42709:SF2">
    <property type="entry name" value="INNER MEMBRANE PROTEIN YOHD"/>
    <property type="match status" value="1"/>
</dbReference>
<evidence type="ECO:0000313" key="3">
    <source>
        <dbReference type="EMBL" id="GCC53192.1"/>
    </source>
</evidence>
<feature type="transmembrane region" description="Helical" evidence="1">
    <location>
        <begin position="39"/>
        <end position="60"/>
    </location>
</feature>
<gene>
    <name evidence="3" type="ORF">SanaruYs_34350</name>
</gene>
<proteinExistence type="predicted"/>
<dbReference type="RefSeq" id="WP_127123848.1">
    <property type="nucleotide sequence ID" value="NZ_BHXQ01000007.1"/>
</dbReference>
<feature type="transmembrane region" description="Helical" evidence="1">
    <location>
        <begin position="12"/>
        <end position="32"/>
    </location>
</feature>
<feature type="domain" description="VTT" evidence="2">
    <location>
        <begin position="36"/>
        <end position="141"/>
    </location>
</feature>
<dbReference type="Pfam" id="PF09335">
    <property type="entry name" value="VTT_dom"/>
    <property type="match status" value="1"/>
</dbReference>
<evidence type="ECO:0000313" key="4">
    <source>
        <dbReference type="Proteomes" id="UP000288227"/>
    </source>
</evidence>
<dbReference type="EMBL" id="BHXQ01000007">
    <property type="protein sequence ID" value="GCC53192.1"/>
    <property type="molecule type" value="Genomic_DNA"/>
</dbReference>
<accession>A0A401UEA7</accession>
<sequence length="187" mass="21395">MQQFLDQYGYLALLVGTFFEGETAILIASSLIHKGFFEFPFTVFFAFSGSFISDWIYYLIGRLNGKYFIERKPKLKALVAPVTNLFQRYQLQLLLSYRFLYGFRVIIPVVFGMSGLTPSRYLLFTIISGLFWATVVSTVGYFVGSVFQLDTSSFENNFTYVVIGFTTFGLLIGYIVKRIISNSLHVE</sequence>
<comment type="caution">
    <text evidence="3">The sequence shown here is derived from an EMBL/GenBank/DDBJ whole genome shotgun (WGS) entry which is preliminary data.</text>
</comment>
<keyword evidence="1" id="KW-0472">Membrane</keyword>
<dbReference type="PANTHER" id="PTHR42709">
    <property type="entry name" value="ALKALINE PHOSPHATASE LIKE PROTEIN"/>
    <property type="match status" value="1"/>
</dbReference>
<dbReference type="AlphaFoldDB" id="A0A401UEA7"/>
<evidence type="ECO:0000259" key="2">
    <source>
        <dbReference type="Pfam" id="PF09335"/>
    </source>
</evidence>
<feature type="transmembrane region" description="Helical" evidence="1">
    <location>
        <begin position="121"/>
        <end position="143"/>
    </location>
</feature>
<name>A0A401UEA7_9BACT</name>
<dbReference type="GO" id="GO:0005886">
    <property type="term" value="C:plasma membrane"/>
    <property type="evidence" value="ECO:0007669"/>
    <property type="project" value="TreeGrafter"/>
</dbReference>
<dbReference type="InterPro" id="IPR032816">
    <property type="entry name" value="VTT_dom"/>
</dbReference>
<keyword evidence="1" id="KW-1133">Transmembrane helix</keyword>
<protein>
    <submittedName>
        <fullName evidence="3">DedA family protein</fullName>
    </submittedName>
</protein>
<reference evidence="3 4" key="1">
    <citation type="submission" date="2018-11" db="EMBL/GenBank/DDBJ databases">
        <title>Chryseotalea sanarue gen. nov., sp., nov., a member of the family Cytophagaceae, isolated from a brackish lake in Hamamatsu Japan.</title>
        <authorList>
            <person name="Maejima Y."/>
            <person name="Iino T."/>
            <person name="Muraguchi Y."/>
            <person name="Fukuda K."/>
            <person name="Ohkuma M."/>
            <person name="Moriuchi R."/>
            <person name="Dohra H."/>
            <person name="Kimbara K."/>
            <person name="Shintani M."/>
        </authorList>
    </citation>
    <scope>NUCLEOTIDE SEQUENCE [LARGE SCALE GENOMIC DNA]</scope>
    <source>
        <strain evidence="3 4">Ys</strain>
    </source>
</reference>
<evidence type="ECO:0000256" key="1">
    <source>
        <dbReference type="SAM" id="Phobius"/>
    </source>
</evidence>
<feature type="transmembrane region" description="Helical" evidence="1">
    <location>
        <begin position="95"/>
        <end position="114"/>
    </location>
</feature>
<dbReference type="Proteomes" id="UP000288227">
    <property type="component" value="Unassembled WGS sequence"/>
</dbReference>
<dbReference type="InterPro" id="IPR051311">
    <property type="entry name" value="DedA_domain"/>
</dbReference>
<feature type="transmembrane region" description="Helical" evidence="1">
    <location>
        <begin position="158"/>
        <end position="176"/>
    </location>
</feature>
<dbReference type="OrthoDB" id="9782291at2"/>
<keyword evidence="1" id="KW-0812">Transmembrane</keyword>
<organism evidence="3 4">
    <name type="scientific">Chryseotalea sanaruensis</name>
    <dbReference type="NCBI Taxonomy" id="2482724"/>
    <lineage>
        <taxon>Bacteria</taxon>
        <taxon>Pseudomonadati</taxon>
        <taxon>Bacteroidota</taxon>
        <taxon>Cytophagia</taxon>
        <taxon>Cytophagales</taxon>
        <taxon>Chryseotaleaceae</taxon>
        <taxon>Chryseotalea</taxon>
    </lineage>
</organism>
<keyword evidence="4" id="KW-1185">Reference proteome</keyword>